<comment type="caution">
    <text evidence="1">The sequence shown here is derived from an EMBL/GenBank/DDBJ whole genome shotgun (WGS) entry which is preliminary data.</text>
</comment>
<reference evidence="1 2" key="1">
    <citation type="submission" date="2018-08" db="EMBL/GenBank/DDBJ databases">
        <title>Genomic Encyclopedia of Archaeal and Bacterial Type Strains, Phase II (KMG-II): from individual species to whole genera.</title>
        <authorList>
            <person name="Goeker M."/>
        </authorList>
    </citation>
    <scope>NUCLEOTIDE SEQUENCE [LARGE SCALE GENOMIC DNA]</scope>
    <source>
        <strain evidence="1 2">DSM 45791</strain>
    </source>
</reference>
<dbReference type="OrthoDB" id="10007592at2"/>
<dbReference type="EMBL" id="QUNO01000002">
    <property type="protein sequence ID" value="REH54441.1"/>
    <property type="molecule type" value="Genomic_DNA"/>
</dbReference>
<dbReference type="AlphaFoldDB" id="A0A3E0I751"/>
<sequence>MPDTAVLPVGERTPLPPPGSYRLAGCALECTPFPLLHRRIRPTGGELVVADETTLTLTDLITATVTVEDRRRLRVTGWLDLRGRRHTLRLTGRVVHVDDDGVVFAATGTAVAAGRRRIRVDAASEFVR</sequence>
<keyword evidence="2" id="KW-1185">Reference proteome</keyword>
<protein>
    <submittedName>
        <fullName evidence="1">Uncharacterized protein</fullName>
    </submittedName>
</protein>
<dbReference type="RefSeq" id="WP_116173500.1">
    <property type="nucleotide sequence ID" value="NZ_CP144375.1"/>
</dbReference>
<gene>
    <name evidence="1" type="ORF">BCF44_102673</name>
</gene>
<accession>A0A3E0I751</accession>
<name>A0A3E0I751_9PSEU</name>
<evidence type="ECO:0000313" key="2">
    <source>
        <dbReference type="Proteomes" id="UP000256269"/>
    </source>
</evidence>
<proteinExistence type="predicted"/>
<dbReference type="Proteomes" id="UP000256269">
    <property type="component" value="Unassembled WGS sequence"/>
</dbReference>
<evidence type="ECO:0000313" key="1">
    <source>
        <dbReference type="EMBL" id="REH54441.1"/>
    </source>
</evidence>
<organism evidence="1 2">
    <name type="scientific">Kutzneria buriramensis</name>
    <dbReference type="NCBI Taxonomy" id="1045776"/>
    <lineage>
        <taxon>Bacteria</taxon>
        <taxon>Bacillati</taxon>
        <taxon>Actinomycetota</taxon>
        <taxon>Actinomycetes</taxon>
        <taxon>Pseudonocardiales</taxon>
        <taxon>Pseudonocardiaceae</taxon>
        <taxon>Kutzneria</taxon>
    </lineage>
</organism>